<evidence type="ECO:0000259" key="12">
    <source>
        <dbReference type="PROSITE" id="PS50070"/>
    </source>
</evidence>
<feature type="disulfide bond" evidence="9">
    <location>
        <begin position="1917"/>
        <end position="1960"/>
    </location>
</feature>
<evidence type="ECO:0000259" key="11">
    <source>
        <dbReference type="PROSITE" id="PS50041"/>
    </source>
</evidence>
<feature type="disulfide bond" evidence="9">
    <location>
        <begin position="1854"/>
        <end position="1897"/>
    </location>
</feature>
<dbReference type="SUPFAM" id="SSF50370">
    <property type="entry name" value="Ricin B-like lectins"/>
    <property type="match status" value="4"/>
</dbReference>
<dbReference type="SUPFAM" id="SSF57440">
    <property type="entry name" value="Kringle-like"/>
    <property type="match status" value="3"/>
</dbReference>
<dbReference type="Pfam" id="PF00057">
    <property type="entry name" value="Ldl_recept_a"/>
    <property type="match status" value="1"/>
</dbReference>
<comment type="caution">
    <text evidence="15">The sequence shown here is derived from an EMBL/GenBank/DDBJ whole genome shotgun (WGS) entry which is preliminary data.</text>
</comment>
<reference evidence="15 16" key="1">
    <citation type="submission" date="2024-02" db="EMBL/GenBank/DDBJ databases">
        <authorList>
            <person name="Daric V."/>
            <person name="Darras S."/>
        </authorList>
    </citation>
    <scope>NUCLEOTIDE SEQUENCE [LARGE SCALE GENOMIC DNA]</scope>
</reference>
<dbReference type="Pfam" id="PF00051">
    <property type="entry name" value="Kringle"/>
    <property type="match status" value="3"/>
</dbReference>
<evidence type="ECO:0000256" key="9">
    <source>
        <dbReference type="PROSITE-ProRule" id="PRU00302"/>
    </source>
</evidence>
<dbReference type="CDD" id="cd00037">
    <property type="entry name" value="CLECT"/>
    <property type="match status" value="1"/>
</dbReference>
<dbReference type="SUPFAM" id="SSF82895">
    <property type="entry name" value="TSP-1 type 1 repeat"/>
    <property type="match status" value="2"/>
</dbReference>
<gene>
    <name evidence="15" type="ORF">CVLEPA_LOCUS7825</name>
</gene>
<dbReference type="Gene3D" id="2.40.20.10">
    <property type="entry name" value="Plasminogen Kringle 4"/>
    <property type="match status" value="3"/>
</dbReference>
<accession>A0ABP0FG31</accession>
<evidence type="ECO:0000256" key="5">
    <source>
        <dbReference type="ARBA" id="ARBA00023157"/>
    </source>
</evidence>
<feature type="domain" description="C-type lectin" evidence="11">
    <location>
        <begin position="1379"/>
        <end position="1465"/>
    </location>
</feature>
<dbReference type="PROSITE" id="PS01209">
    <property type="entry name" value="LDLRA_1"/>
    <property type="match status" value="1"/>
</dbReference>
<dbReference type="PROSITE" id="PS50092">
    <property type="entry name" value="TSP1"/>
    <property type="match status" value="2"/>
</dbReference>
<keyword evidence="16" id="KW-1185">Reference proteome</keyword>
<sequence length="2056" mass="232026">MDLALAESRSKCKSHLLSCGPVYLLMIVLTIWLATSFVTSTGPPECDDFLMLDVCEAYDRWAKCHLHEARVSCRRTCGVCGDGWSAWSAWGACSQSCNGTETRTRFCKSQPSHCPGDDINTQNCSSSSCDILPTTPAPTLTTRAISDVRCNGTHFLCDSVSNQCIENSLVCDGFSDCPTGSDEVLSHCMVAANTNHTFQIRNELEQVCMEVIINDPAGPINGVRAYRRCPSDLNPQRPYFLWRWWRSFHLINLGTGRCLEAKNPAASSNPTLTSEPCENSQLNQKWVCDDRNTEFLLVRLKKLTQNYSKRYISLGEDYHGWPPVLSSNDSQYINLWQRGPIEPPITICGPLQVYWSDWSTWSSCSTTCVGGRKSHTRHCINGRAGVSPCSGSSEESSPCNGHIACIITGTGSANSRCGPSWSTLENAHRLRTTEYLDPSCYKIFPTPHLNYTEARKHCRRQRSFLGSMKEESAQTKIVEMLEDLTVTEKIYIGIEENFFTAPIEGHQLRFDLDDTPVGHFKPWNTDCVLGPGYDYTGTVSETSSGYTCQAWDSSDPHTVNFQPKGDNSHNYCRNPNLDPQGPWCYTTNDQVEKEFCEIPQCLATDTSHKLSESSEFRLANPCKSEAGEQYGYAIAAGPNSLLRRACGSRSVTSWAGVAKSSKFVWDQTRTKIMNLQYEFCMEATTLEPGARVTLEECDALKLTQKWKPVGRRLVLSHSSYDTELNLDLSVDQTTLSVSSYEASAWTISRASGHFVNVAVLRSLFADDAFYLYSINDKKCITVNSTDNPKEDAASELSYSGTITLKDCEFLPAMRWMKFMSTQMKFMNLHASLCLAPDKLKAGSKINLVPCHKTSVQWKCNNDLEIMLQSNEALYLTVKNGSIIVDHHSTDTRKWTIWETKNRTICNIQVPRGNIAIGSKFAIRNALNDQCLQTDDTGNVFTKECAPMGSNKFEIWRFTESPSMIMHYATRRCLSTNLVRYGSAVLSKLCNIWDSNQHWTLFPRPTNVLGSQNKFPFFSFHLLADTKYVLIVDGPAKVVKIKDDTTHEWVAFNKYSQLASLSTMTDCIIANGTFKFYLGNVSTTITGKSCLPWSEEDKETFPELQENFCRNPGNISDDPWCYANDNNKTREYCLLISCPSSKVAIDKDGKWYAVPGHEKMSFVCQAEPECYRGIGLDYIGAWNNTPSGLCVPWSDHIDEYNPEHNYCRNPNNSPLGPWCYTAVAIARIVPCPIPQCHLTCANIPHDLYHAETVQHKFSATVYGVEVDSVVITQCHRGYWYAKEQYRDTTTCVQGDWQPEPIHCKAITCYPLSILIPETTPLARKTAMYGETSSFMCNEGLLAGAGKLTISFRCNNHGEWEDLENQQRNCTPACDPGWKQFRSFCHKINETRLNFNDALAACKANGGTLADIDDKIEFDFLKDMLFDEGSAVHGDDTLYWVGVKHYPKSPPPTDPMWRDWRSINALNKFEVEDKKGANYLPFLYTMFYVMHYMHNRYTTEFDDILAYNLRCMYVDAKELFVATRGCYDYPKEKMLWMWISPYHLYNVPNKMCLTGFSVNGYARDDIKESAKVETCDIGNNLQFVGCRRHGSGSSLKLLFNENSYFVDDVTQPWDKVQMAGGFYAGNYSRWVLNTTDFDVCHHSIMMTGNAFLLWEGTVAAGNSYTFAEAQDKCREHGAELATEDQLADKVQSDDISSCSCAWGDGNVAFSVSKTKDSLCHKSAPSGGVKQCTPTPTKADAWCYKGTSRSLIDIPWAVAIWLHNSSREGVQERDSDKTAKFICKKESRWHCADPPDIYRATIRENIHTSYSYLGTSAYKCDPGYWFERGVFIQTIICSPDLLWIPDPESLMCKLLDCAQPPDILYASQTVNGLDYLNVTEYRCGHGYWFAKDLFVLKVQCKEHGLWFPPPSSKTCSPVQCDLPPKIEHSTLDVYTLLYTYNASYTCDLGYWFAPGELQKDVTCNGDGQWKPSPFYLKCWEVVCLPPPDQTHAVWDHIDKKTTVMSCAEGYEFKARNNQKPENMTHSVTLYCGDDGNWEPDANDYICVGKYQSEIYTIIT</sequence>
<keyword evidence="10" id="KW-1133">Transmembrane helix</keyword>
<dbReference type="SUPFAM" id="SSF57535">
    <property type="entry name" value="Complement control module/SCR domain"/>
    <property type="match status" value="4"/>
</dbReference>
<dbReference type="InterPro" id="IPR013806">
    <property type="entry name" value="Kringle-like"/>
</dbReference>
<dbReference type="InterPro" id="IPR002172">
    <property type="entry name" value="LDrepeatLR_classA_rpt"/>
</dbReference>
<evidence type="ECO:0000313" key="15">
    <source>
        <dbReference type="EMBL" id="CAK8677833.1"/>
    </source>
</evidence>
<dbReference type="InterPro" id="IPR050759">
    <property type="entry name" value="Serine_protease_kringle"/>
</dbReference>
<dbReference type="Pfam" id="PF00193">
    <property type="entry name" value="Xlink"/>
    <property type="match status" value="1"/>
</dbReference>
<dbReference type="PANTHER" id="PTHR24261:SF7">
    <property type="entry name" value="KRINGLE DOMAIN-CONTAINING PROTEIN"/>
    <property type="match status" value="1"/>
</dbReference>
<dbReference type="SMART" id="SM00032">
    <property type="entry name" value="CCP"/>
    <property type="match status" value="5"/>
</dbReference>
<dbReference type="InterPro" id="IPR023415">
    <property type="entry name" value="LDLR_class-A_CS"/>
</dbReference>
<dbReference type="InterPro" id="IPR000884">
    <property type="entry name" value="TSP1_rpt"/>
</dbReference>
<keyword evidence="1" id="KW-0245">EGF-like domain</keyword>
<dbReference type="Gene3D" id="2.80.10.50">
    <property type="match status" value="4"/>
</dbReference>
<keyword evidence="2 8" id="KW-0420">Kringle</keyword>
<dbReference type="PANTHER" id="PTHR24261">
    <property type="entry name" value="PLASMINOGEN-RELATED"/>
    <property type="match status" value="1"/>
</dbReference>
<dbReference type="SMART" id="SM00034">
    <property type="entry name" value="CLECT"/>
    <property type="match status" value="1"/>
</dbReference>
<evidence type="ECO:0000256" key="4">
    <source>
        <dbReference type="ARBA" id="ARBA00022974"/>
    </source>
</evidence>
<evidence type="ECO:0000313" key="16">
    <source>
        <dbReference type="Proteomes" id="UP001642483"/>
    </source>
</evidence>
<evidence type="ECO:0000256" key="1">
    <source>
        <dbReference type="ARBA" id="ARBA00022536"/>
    </source>
</evidence>
<dbReference type="Pfam" id="PF00090">
    <property type="entry name" value="TSP_1"/>
    <property type="match status" value="2"/>
</dbReference>
<keyword evidence="10" id="KW-0812">Transmembrane</keyword>
<dbReference type="InterPro" id="IPR016187">
    <property type="entry name" value="CTDL_fold"/>
</dbReference>
<dbReference type="CDD" id="cd00033">
    <property type="entry name" value="CCP"/>
    <property type="match status" value="1"/>
</dbReference>
<feature type="domain" description="Kringle" evidence="12">
    <location>
        <begin position="1065"/>
        <end position="1137"/>
    </location>
</feature>
<feature type="domain" description="Sushi" evidence="13">
    <location>
        <begin position="1915"/>
        <end position="1977"/>
    </location>
</feature>
<evidence type="ECO:0000256" key="10">
    <source>
        <dbReference type="SAM" id="Phobius"/>
    </source>
</evidence>
<dbReference type="CDD" id="cd00112">
    <property type="entry name" value="LDLa"/>
    <property type="match status" value="1"/>
</dbReference>
<keyword evidence="6" id="KW-0325">Glycoprotein</keyword>
<evidence type="ECO:0000256" key="8">
    <source>
        <dbReference type="PROSITE-ProRule" id="PRU00121"/>
    </source>
</evidence>
<dbReference type="Gene3D" id="4.10.400.10">
    <property type="entry name" value="Low-density Lipoprotein Receptor"/>
    <property type="match status" value="1"/>
</dbReference>
<dbReference type="InterPro" id="IPR001304">
    <property type="entry name" value="C-type_lectin-like"/>
</dbReference>
<dbReference type="InterPro" id="IPR000436">
    <property type="entry name" value="Sushi_SCR_CCP_dom"/>
</dbReference>
<dbReference type="InterPro" id="IPR000538">
    <property type="entry name" value="Link_dom"/>
</dbReference>
<keyword evidence="9" id="KW-0768">Sushi</keyword>
<dbReference type="InterPro" id="IPR035976">
    <property type="entry name" value="Sushi/SCR/CCP_sf"/>
</dbReference>
<dbReference type="InterPro" id="IPR038178">
    <property type="entry name" value="Kringle_sf"/>
</dbReference>
<keyword evidence="3" id="KW-0732">Signal</keyword>
<feature type="domain" description="Sushi" evidence="13">
    <location>
        <begin position="1786"/>
        <end position="1851"/>
    </location>
</feature>
<dbReference type="InterPro" id="IPR035992">
    <property type="entry name" value="Ricin_B-like_lectins"/>
</dbReference>
<dbReference type="PROSITE" id="PS50231">
    <property type="entry name" value="RICIN_B_LECTIN"/>
    <property type="match status" value="4"/>
</dbReference>
<dbReference type="PROSITE" id="PS50070">
    <property type="entry name" value="KRINGLE_2"/>
    <property type="match status" value="3"/>
</dbReference>
<evidence type="ECO:0000259" key="14">
    <source>
        <dbReference type="PROSITE" id="PS50963"/>
    </source>
</evidence>
<keyword evidence="10" id="KW-0472">Membrane</keyword>
<dbReference type="InterPro" id="IPR000001">
    <property type="entry name" value="Kringle"/>
</dbReference>
<feature type="domain" description="Sushi" evidence="13">
    <location>
        <begin position="1852"/>
        <end position="1914"/>
    </location>
</feature>
<organism evidence="15 16">
    <name type="scientific">Clavelina lepadiformis</name>
    <name type="common">Light-bulb sea squirt</name>
    <name type="synonym">Ascidia lepadiformis</name>
    <dbReference type="NCBI Taxonomy" id="159417"/>
    <lineage>
        <taxon>Eukaryota</taxon>
        <taxon>Metazoa</taxon>
        <taxon>Chordata</taxon>
        <taxon>Tunicata</taxon>
        <taxon>Ascidiacea</taxon>
        <taxon>Aplousobranchia</taxon>
        <taxon>Clavelinidae</taxon>
        <taxon>Clavelina</taxon>
    </lineage>
</organism>
<dbReference type="InterPro" id="IPR018056">
    <property type="entry name" value="Kringle_CS"/>
</dbReference>
<dbReference type="InterPro" id="IPR036383">
    <property type="entry name" value="TSP1_rpt_sf"/>
</dbReference>
<feature type="domain" description="Kringle" evidence="12">
    <location>
        <begin position="1168"/>
        <end position="1235"/>
    </location>
</feature>
<comment type="caution">
    <text evidence="8">Lacks conserved residue(s) required for the propagation of feature annotation.</text>
</comment>
<dbReference type="CDD" id="cd00108">
    <property type="entry name" value="KR"/>
    <property type="match status" value="3"/>
</dbReference>
<dbReference type="Gene3D" id="3.10.100.10">
    <property type="entry name" value="Mannose-Binding Protein A, subunit A"/>
    <property type="match status" value="2"/>
</dbReference>
<dbReference type="SMART" id="SM00445">
    <property type="entry name" value="LINK"/>
    <property type="match status" value="1"/>
</dbReference>
<evidence type="ECO:0000256" key="7">
    <source>
        <dbReference type="ARBA" id="ARBA00023319"/>
    </source>
</evidence>
<name>A0ABP0FG31_CLALP</name>
<evidence type="ECO:0000259" key="13">
    <source>
        <dbReference type="PROSITE" id="PS50923"/>
    </source>
</evidence>
<dbReference type="PROSITE" id="PS00021">
    <property type="entry name" value="KRINGLE_1"/>
    <property type="match status" value="3"/>
</dbReference>
<dbReference type="PROSITE" id="PS50923">
    <property type="entry name" value="SUSHI"/>
    <property type="match status" value="3"/>
</dbReference>
<dbReference type="SMART" id="SM00192">
    <property type="entry name" value="LDLa"/>
    <property type="match status" value="1"/>
</dbReference>
<dbReference type="SMART" id="SM00130">
    <property type="entry name" value="KR"/>
    <property type="match status" value="3"/>
</dbReference>
<proteinExistence type="predicted"/>
<feature type="domain" description="Link" evidence="14">
    <location>
        <begin position="1649"/>
        <end position="1742"/>
    </location>
</feature>
<dbReference type="InterPro" id="IPR016186">
    <property type="entry name" value="C-type_lectin-like/link_sf"/>
</dbReference>
<protein>
    <submittedName>
        <fullName evidence="15">Uncharacterized protein</fullName>
    </submittedName>
</protein>
<dbReference type="PROSITE" id="PS50068">
    <property type="entry name" value="LDLRA_2"/>
    <property type="match status" value="1"/>
</dbReference>
<evidence type="ECO:0000256" key="6">
    <source>
        <dbReference type="ARBA" id="ARBA00023180"/>
    </source>
</evidence>
<evidence type="ECO:0000256" key="3">
    <source>
        <dbReference type="ARBA" id="ARBA00022729"/>
    </source>
</evidence>
<dbReference type="PRINTS" id="PR00018">
    <property type="entry name" value="KRINGLE"/>
</dbReference>
<dbReference type="InterPro" id="IPR036055">
    <property type="entry name" value="LDL_receptor-like_sf"/>
</dbReference>
<dbReference type="CDD" id="cd23385">
    <property type="entry name" value="beta-trefoil_Ricin_MRC-like"/>
    <property type="match status" value="1"/>
</dbReference>
<feature type="domain" description="Kringle" evidence="12">
    <location>
        <begin position="526"/>
        <end position="601"/>
    </location>
</feature>
<keyword evidence="5 9" id="KW-1015">Disulfide bond</keyword>
<keyword evidence="4" id="KW-0654">Proteoglycan</keyword>
<dbReference type="PROSITE" id="PS50963">
    <property type="entry name" value="LINK_2"/>
    <property type="match status" value="1"/>
</dbReference>
<dbReference type="SUPFAM" id="SSF57424">
    <property type="entry name" value="LDL receptor-like module"/>
    <property type="match status" value="1"/>
</dbReference>
<dbReference type="PROSITE" id="PS50041">
    <property type="entry name" value="C_TYPE_LECTIN_2"/>
    <property type="match status" value="1"/>
</dbReference>
<dbReference type="Proteomes" id="UP001642483">
    <property type="component" value="Unassembled WGS sequence"/>
</dbReference>
<dbReference type="Gene3D" id="2.10.70.10">
    <property type="entry name" value="Complement Module, domain 1"/>
    <property type="match status" value="2"/>
</dbReference>
<evidence type="ECO:0000256" key="2">
    <source>
        <dbReference type="ARBA" id="ARBA00022572"/>
    </source>
</evidence>
<dbReference type="SMART" id="SM00209">
    <property type="entry name" value="TSP1"/>
    <property type="match status" value="2"/>
</dbReference>
<dbReference type="SUPFAM" id="SSF56436">
    <property type="entry name" value="C-type lectin-like"/>
    <property type="match status" value="3"/>
</dbReference>
<keyword evidence="7" id="KW-0393">Immunoglobulin domain</keyword>
<dbReference type="Gene3D" id="2.20.100.10">
    <property type="entry name" value="Thrombospondin type-1 (TSP1) repeat"/>
    <property type="match status" value="2"/>
</dbReference>
<dbReference type="EMBL" id="CAWYQH010000046">
    <property type="protein sequence ID" value="CAK8677833.1"/>
    <property type="molecule type" value="Genomic_DNA"/>
</dbReference>
<feature type="transmembrane region" description="Helical" evidence="10">
    <location>
        <begin position="21"/>
        <end position="39"/>
    </location>
</feature>